<evidence type="ECO:0000313" key="2">
    <source>
        <dbReference type="Proteomes" id="UP001148614"/>
    </source>
</evidence>
<evidence type="ECO:0000313" key="1">
    <source>
        <dbReference type="EMBL" id="KAJ3571437.1"/>
    </source>
</evidence>
<dbReference type="Proteomes" id="UP001148614">
    <property type="component" value="Unassembled WGS sequence"/>
</dbReference>
<gene>
    <name evidence="1" type="ORF">NPX13_g5381</name>
</gene>
<evidence type="ECO:0008006" key="3">
    <source>
        <dbReference type="Google" id="ProtNLM"/>
    </source>
</evidence>
<keyword evidence="2" id="KW-1185">Reference proteome</keyword>
<dbReference type="Gene3D" id="3.30.420.10">
    <property type="entry name" value="Ribonuclease H-like superfamily/Ribonuclease H"/>
    <property type="match status" value="1"/>
</dbReference>
<dbReference type="GO" id="GO:0003676">
    <property type="term" value="F:nucleic acid binding"/>
    <property type="evidence" value="ECO:0007669"/>
    <property type="project" value="InterPro"/>
</dbReference>
<protein>
    <recommendedName>
        <fullName evidence="3">RNase H type-1 domain-containing protein</fullName>
    </recommendedName>
</protein>
<proteinExistence type="predicted"/>
<sequence length="245" mass="27229">MRVTTCSFPRNAFSPASTSLKRTGSWSLEPAFNRRESSTTPGLSTIPRSIISSLLDLNKMAPLPMRRGTGLVLPTLFEPPPLSKRSDLNDTPEKLFPGGSCLARPDRYVYYFNPRRILIFTYGSLFPINRPSQEKNPPKSTGINKTVKDGWAVIYGPGRGDGRPPLTVSGCLEGKGPFGDSEPPTHERARLRAIIAALRIRNWVAEGFSTITIATPLSMDSLLNIRKWVERGWRTKTSTVKDRDL</sequence>
<dbReference type="AlphaFoldDB" id="A0A9W8NE40"/>
<dbReference type="EMBL" id="JANPWZ010000845">
    <property type="protein sequence ID" value="KAJ3571437.1"/>
    <property type="molecule type" value="Genomic_DNA"/>
</dbReference>
<dbReference type="VEuPathDB" id="FungiDB:F4678DRAFT_474871"/>
<name>A0A9W8NE40_9PEZI</name>
<accession>A0A9W8NE40</accession>
<comment type="caution">
    <text evidence="1">The sequence shown here is derived from an EMBL/GenBank/DDBJ whole genome shotgun (WGS) entry which is preliminary data.</text>
</comment>
<dbReference type="InterPro" id="IPR036397">
    <property type="entry name" value="RNaseH_sf"/>
</dbReference>
<reference evidence="1" key="1">
    <citation type="submission" date="2022-07" db="EMBL/GenBank/DDBJ databases">
        <title>Genome Sequence of Xylaria arbuscula.</title>
        <authorList>
            <person name="Buettner E."/>
        </authorList>
    </citation>
    <scope>NUCLEOTIDE SEQUENCE</scope>
    <source>
        <strain evidence="1">VT107</strain>
    </source>
</reference>
<organism evidence="1 2">
    <name type="scientific">Xylaria arbuscula</name>
    <dbReference type="NCBI Taxonomy" id="114810"/>
    <lineage>
        <taxon>Eukaryota</taxon>
        <taxon>Fungi</taxon>
        <taxon>Dikarya</taxon>
        <taxon>Ascomycota</taxon>
        <taxon>Pezizomycotina</taxon>
        <taxon>Sordariomycetes</taxon>
        <taxon>Xylariomycetidae</taxon>
        <taxon>Xylariales</taxon>
        <taxon>Xylariaceae</taxon>
        <taxon>Xylaria</taxon>
    </lineage>
</organism>